<accession>A0AAN7B5W6</accession>
<dbReference type="Proteomes" id="UP001301769">
    <property type="component" value="Unassembled WGS sequence"/>
</dbReference>
<proteinExistence type="inferred from homology"/>
<evidence type="ECO:0000256" key="2">
    <source>
        <dbReference type="ARBA" id="ARBA00022722"/>
    </source>
</evidence>
<dbReference type="GO" id="GO:0006308">
    <property type="term" value="P:DNA catabolic process"/>
    <property type="evidence" value="ECO:0007669"/>
    <property type="project" value="InterPro"/>
</dbReference>
<keyword evidence="7" id="KW-0325">Glycoprotein</keyword>
<dbReference type="Pfam" id="PF02265">
    <property type="entry name" value="S1-P1_nuclease"/>
    <property type="match status" value="1"/>
</dbReference>
<dbReference type="EMBL" id="MU858211">
    <property type="protein sequence ID" value="KAK4209275.1"/>
    <property type="molecule type" value="Genomic_DNA"/>
</dbReference>
<feature type="compositionally biased region" description="Basic and acidic residues" evidence="8">
    <location>
        <begin position="1"/>
        <end position="17"/>
    </location>
</feature>
<reference evidence="9" key="1">
    <citation type="journal article" date="2023" name="Mol. Phylogenet. Evol.">
        <title>Genome-scale phylogeny and comparative genomics of the fungal order Sordariales.</title>
        <authorList>
            <person name="Hensen N."/>
            <person name="Bonometti L."/>
            <person name="Westerberg I."/>
            <person name="Brannstrom I.O."/>
            <person name="Guillou S."/>
            <person name="Cros-Aarteil S."/>
            <person name="Calhoun S."/>
            <person name="Haridas S."/>
            <person name="Kuo A."/>
            <person name="Mondo S."/>
            <person name="Pangilinan J."/>
            <person name="Riley R."/>
            <person name="LaButti K."/>
            <person name="Andreopoulos B."/>
            <person name="Lipzen A."/>
            <person name="Chen C."/>
            <person name="Yan M."/>
            <person name="Daum C."/>
            <person name="Ng V."/>
            <person name="Clum A."/>
            <person name="Steindorff A."/>
            <person name="Ohm R.A."/>
            <person name="Martin F."/>
            <person name="Silar P."/>
            <person name="Natvig D.O."/>
            <person name="Lalanne C."/>
            <person name="Gautier V."/>
            <person name="Ament-Velasquez S.L."/>
            <person name="Kruys A."/>
            <person name="Hutchinson M.I."/>
            <person name="Powell A.J."/>
            <person name="Barry K."/>
            <person name="Miller A.N."/>
            <person name="Grigoriev I.V."/>
            <person name="Debuchy R."/>
            <person name="Gladieux P."/>
            <person name="Hiltunen Thoren M."/>
            <person name="Johannesson H."/>
        </authorList>
    </citation>
    <scope>NUCLEOTIDE SEQUENCE</scope>
    <source>
        <strain evidence="9">PSN293</strain>
    </source>
</reference>
<name>A0AAN7B5W6_9PEZI</name>
<dbReference type="PANTHER" id="PTHR33146">
    <property type="entry name" value="ENDONUCLEASE 4"/>
    <property type="match status" value="1"/>
</dbReference>
<dbReference type="SUPFAM" id="SSF48537">
    <property type="entry name" value="Phospholipase C/P1 nuclease"/>
    <property type="match status" value="1"/>
</dbReference>
<evidence type="ECO:0000313" key="10">
    <source>
        <dbReference type="Proteomes" id="UP001301769"/>
    </source>
</evidence>
<evidence type="ECO:0000256" key="1">
    <source>
        <dbReference type="ARBA" id="ARBA00009547"/>
    </source>
</evidence>
<reference evidence="9" key="2">
    <citation type="submission" date="2023-05" db="EMBL/GenBank/DDBJ databases">
        <authorList>
            <consortium name="Lawrence Berkeley National Laboratory"/>
            <person name="Steindorff A."/>
            <person name="Hensen N."/>
            <person name="Bonometti L."/>
            <person name="Westerberg I."/>
            <person name="Brannstrom I.O."/>
            <person name="Guillou S."/>
            <person name="Cros-Aarteil S."/>
            <person name="Calhoun S."/>
            <person name="Haridas S."/>
            <person name="Kuo A."/>
            <person name="Mondo S."/>
            <person name="Pangilinan J."/>
            <person name="Riley R."/>
            <person name="Labutti K."/>
            <person name="Andreopoulos B."/>
            <person name="Lipzen A."/>
            <person name="Chen C."/>
            <person name="Yanf M."/>
            <person name="Daum C."/>
            <person name="Ng V."/>
            <person name="Clum A."/>
            <person name="Ohm R."/>
            <person name="Martin F."/>
            <person name="Silar P."/>
            <person name="Natvig D."/>
            <person name="Lalanne C."/>
            <person name="Gautier V."/>
            <person name="Ament-Velasquez S.L."/>
            <person name="Kruys A."/>
            <person name="Hutchinson M.I."/>
            <person name="Powell A.J."/>
            <person name="Barry K."/>
            <person name="Miller A.N."/>
            <person name="Grigoriev I.V."/>
            <person name="Debuchy R."/>
            <person name="Gladieux P."/>
            <person name="Thoren M.H."/>
            <person name="Johannesson H."/>
        </authorList>
    </citation>
    <scope>NUCLEOTIDE SEQUENCE</scope>
    <source>
        <strain evidence="9">PSN293</strain>
    </source>
</reference>
<evidence type="ECO:0000256" key="7">
    <source>
        <dbReference type="ARBA" id="ARBA00023180"/>
    </source>
</evidence>
<evidence type="ECO:0000256" key="6">
    <source>
        <dbReference type="ARBA" id="ARBA00023157"/>
    </source>
</evidence>
<organism evidence="9 10">
    <name type="scientific">Rhypophila decipiens</name>
    <dbReference type="NCBI Taxonomy" id="261697"/>
    <lineage>
        <taxon>Eukaryota</taxon>
        <taxon>Fungi</taxon>
        <taxon>Dikarya</taxon>
        <taxon>Ascomycota</taxon>
        <taxon>Pezizomycotina</taxon>
        <taxon>Sordariomycetes</taxon>
        <taxon>Sordariomycetidae</taxon>
        <taxon>Sordariales</taxon>
        <taxon>Naviculisporaceae</taxon>
        <taxon>Rhypophila</taxon>
    </lineage>
</organism>
<protein>
    <submittedName>
        <fullName evidence="9">S1/P1 nuclease-domain-containing protein</fullName>
    </submittedName>
</protein>
<dbReference type="AlphaFoldDB" id="A0AAN7B5W6"/>
<comment type="similarity">
    <text evidence="1">Belongs to the nuclease type I family.</text>
</comment>
<dbReference type="GO" id="GO:0016788">
    <property type="term" value="F:hydrolase activity, acting on ester bonds"/>
    <property type="evidence" value="ECO:0007669"/>
    <property type="project" value="InterPro"/>
</dbReference>
<dbReference type="Gene3D" id="1.10.575.10">
    <property type="entry name" value="P1 Nuclease"/>
    <property type="match status" value="1"/>
</dbReference>
<keyword evidence="10" id="KW-1185">Reference proteome</keyword>
<keyword evidence="3" id="KW-0479">Metal-binding</keyword>
<evidence type="ECO:0000313" key="9">
    <source>
        <dbReference type="EMBL" id="KAK4209275.1"/>
    </source>
</evidence>
<dbReference type="PANTHER" id="PTHR33146:SF26">
    <property type="entry name" value="ENDONUCLEASE 4"/>
    <property type="match status" value="1"/>
</dbReference>
<gene>
    <name evidence="9" type="ORF">QBC37DRAFT_486247</name>
</gene>
<keyword evidence="2" id="KW-0540">Nuclease</keyword>
<evidence type="ECO:0000256" key="5">
    <source>
        <dbReference type="ARBA" id="ARBA00022801"/>
    </source>
</evidence>
<dbReference type="GO" id="GO:0003676">
    <property type="term" value="F:nucleic acid binding"/>
    <property type="evidence" value="ECO:0007669"/>
    <property type="project" value="InterPro"/>
</dbReference>
<evidence type="ECO:0000256" key="3">
    <source>
        <dbReference type="ARBA" id="ARBA00022723"/>
    </source>
</evidence>
<dbReference type="CDD" id="cd11010">
    <property type="entry name" value="S1-P1_nuclease"/>
    <property type="match status" value="1"/>
</dbReference>
<evidence type="ECO:0000256" key="4">
    <source>
        <dbReference type="ARBA" id="ARBA00022759"/>
    </source>
</evidence>
<keyword evidence="4" id="KW-0255">Endonuclease</keyword>
<evidence type="ECO:0000256" key="8">
    <source>
        <dbReference type="SAM" id="MobiDB-lite"/>
    </source>
</evidence>
<dbReference type="GO" id="GO:0004519">
    <property type="term" value="F:endonuclease activity"/>
    <property type="evidence" value="ECO:0007669"/>
    <property type="project" value="UniProtKB-KW"/>
</dbReference>
<dbReference type="GO" id="GO:0046872">
    <property type="term" value="F:metal ion binding"/>
    <property type="evidence" value="ECO:0007669"/>
    <property type="project" value="UniProtKB-KW"/>
</dbReference>
<keyword evidence="6" id="KW-1015">Disulfide bond</keyword>
<dbReference type="InterPro" id="IPR008947">
    <property type="entry name" value="PLipase_C/P1_nuclease_dom_sf"/>
</dbReference>
<keyword evidence="5" id="KW-0378">Hydrolase</keyword>
<comment type="caution">
    <text evidence="9">The sequence shown here is derived from an EMBL/GenBank/DDBJ whole genome shotgun (WGS) entry which is preliminary data.</text>
</comment>
<dbReference type="InterPro" id="IPR003154">
    <property type="entry name" value="S1/P1nuclease"/>
</dbReference>
<sequence length="257" mass="28810">MPRSREAKGNRDPKGDDPPQNCTVEWPDDCKDKKGCIVSAILNYTNILLDTSDQDKRKVDRKNATMFLLHLIGDLHQPLHAMGFEEGGNGVKVCWNKERNPTCEHSNLNLHSVWDGRIIHKLRGLPASMDNPREKVAAKQWADELFERAQSRATTNGPEDECADVTAGEECILQWTKESNALVCSHVLARGVKFVDKNDLSEEYYEENKELAEEQVAKAGVRLAAWLNAIAEQIQPEEHEGHLGMASKKGKVMIGDL</sequence>
<feature type="region of interest" description="Disordered" evidence="8">
    <location>
        <begin position="1"/>
        <end position="22"/>
    </location>
</feature>